<dbReference type="SMART" id="SM01383">
    <property type="entry name" value="Ribosomal_L2"/>
    <property type="match status" value="1"/>
</dbReference>
<reference evidence="8 9" key="1">
    <citation type="journal article" date="2016" name="Nat. Commun.">
        <title>Thousands of microbial genomes shed light on interconnected biogeochemical processes in an aquifer system.</title>
        <authorList>
            <person name="Anantharaman K."/>
            <person name="Brown C.T."/>
            <person name="Hug L.A."/>
            <person name="Sharon I."/>
            <person name="Castelle C.J."/>
            <person name="Probst A.J."/>
            <person name="Thomas B.C."/>
            <person name="Singh A."/>
            <person name="Wilkins M.J."/>
            <person name="Karaoz U."/>
            <person name="Brodie E.L."/>
            <person name="Williams K.H."/>
            <person name="Hubbard S.S."/>
            <person name="Banfield J.F."/>
        </authorList>
    </citation>
    <scope>NUCLEOTIDE SEQUENCE [LARGE SCALE GENOMIC DNA]</scope>
</reference>
<evidence type="ECO:0000259" key="6">
    <source>
        <dbReference type="SMART" id="SM01382"/>
    </source>
</evidence>
<evidence type="ECO:0000256" key="2">
    <source>
        <dbReference type="ARBA" id="ARBA00022980"/>
    </source>
</evidence>
<dbReference type="InterPro" id="IPR005880">
    <property type="entry name" value="Ribosomal_uL2_bac/org-type"/>
</dbReference>
<accession>A0A1F5Z6J2</accession>
<feature type="compositionally biased region" description="Basic residues" evidence="5">
    <location>
        <begin position="190"/>
        <end position="199"/>
    </location>
</feature>
<dbReference type="GO" id="GO:0016740">
    <property type="term" value="F:transferase activity"/>
    <property type="evidence" value="ECO:0007669"/>
    <property type="project" value="InterPro"/>
</dbReference>
<dbReference type="EMBL" id="MFJF01000005">
    <property type="protein sequence ID" value="OGG08050.1"/>
    <property type="molecule type" value="Genomic_DNA"/>
</dbReference>
<dbReference type="SUPFAM" id="SSF50104">
    <property type="entry name" value="Translation proteins SH3-like domain"/>
    <property type="match status" value="1"/>
</dbReference>
<dbReference type="Proteomes" id="UP000177354">
    <property type="component" value="Unassembled WGS sequence"/>
</dbReference>
<sequence length="256" mass="28481">MNKYTAIRPEKSLLRILRKQSGRNNTGKITVRHQGGRQKRFYRNIDFKRNKFDVVGRIVAFEYDPNRNVDLALVHYTDGEKRYMLKPVGVNIGDTVISGNDVEAKTGNAMPLKNIPVGISVHNIELHPGRGGQLVRGAGTQASILAKEEDFVHLKMPSGEVRRVRSSGLATIGQLGNASWKDTPLGTAGRARRMGRRPTVRGTAQHPDSHPHGGGEGRSGVGLKHPKTPWGKIARGKITRNRKKYSNKYIISKRKR</sequence>
<comment type="similarity">
    <text evidence="1">Belongs to the universal ribosomal protein uL2 family.</text>
</comment>
<evidence type="ECO:0000256" key="4">
    <source>
        <dbReference type="ARBA" id="ARBA00035459"/>
    </source>
</evidence>
<dbReference type="PANTHER" id="PTHR13691:SF5">
    <property type="entry name" value="LARGE RIBOSOMAL SUBUNIT PROTEIN UL2M"/>
    <property type="match status" value="1"/>
</dbReference>
<proteinExistence type="inferred from homology"/>
<dbReference type="SMART" id="SM01382">
    <property type="entry name" value="Ribosomal_L2_C"/>
    <property type="match status" value="1"/>
</dbReference>
<dbReference type="AlphaFoldDB" id="A0A1F5Z6J2"/>
<dbReference type="NCBIfam" id="TIGR01171">
    <property type="entry name" value="rplB_bact"/>
    <property type="match status" value="1"/>
</dbReference>
<dbReference type="Pfam" id="PF00181">
    <property type="entry name" value="Ribosomal_L2_N"/>
    <property type="match status" value="1"/>
</dbReference>
<dbReference type="InterPro" id="IPR002171">
    <property type="entry name" value="Ribosomal_uL2"/>
</dbReference>
<feature type="region of interest" description="Disordered" evidence="5">
    <location>
        <begin position="180"/>
        <end position="256"/>
    </location>
</feature>
<evidence type="ECO:0000259" key="7">
    <source>
        <dbReference type="SMART" id="SM01383"/>
    </source>
</evidence>
<organism evidence="8 9">
    <name type="scientific">Candidatus Gottesmanbacteria bacterium RIFCSPHIGHO2_01_FULL_40_15</name>
    <dbReference type="NCBI Taxonomy" id="1798376"/>
    <lineage>
        <taxon>Bacteria</taxon>
        <taxon>Candidatus Gottesmaniibacteriota</taxon>
    </lineage>
</organism>
<dbReference type="GO" id="GO:0003723">
    <property type="term" value="F:RNA binding"/>
    <property type="evidence" value="ECO:0007669"/>
    <property type="project" value="InterPro"/>
</dbReference>
<dbReference type="Gene3D" id="2.40.50.140">
    <property type="entry name" value="Nucleic acid-binding proteins"/>
    <property type="match status" value="1"/>
</dbReference>
<keyword evidence="2 8" id="KW-0689">Ribosomal protein</keyword>
<dbReference type="InterPro" id="IPR014722">
    <property type="entry name" value="Rib_uL2_dom2"/>
</dbReference>
<dbReference type="InterPro" id="IPR022666">
    <property type="entry name" value="Ribosomal_uL2_RNA-bd_dom"/>
</dbReference>
<dbReference type="SUPFAM" id="SSF50249">
    <property type="entry name" value="Nucleic acid-binding proteins"/>
    <property type="match status" value="1"/>
</dbReference>
<keyword evidence="3" id="KW-0687">Ribonucleoprotein</keyword>
<evidence type="ECO:0000256" key="1">
    <source>
        <dbReference type="ARBA" id="ARBA00005636"/>
    </source>
</evidence>
<dbReference type="PIRSF" id="PIRSF002158">
    <property type="entry name" value="Ribosomal_L2"/>
    <property type="match status" value="1"/>
</dbReference>
<dbReference type="GO" id="GO:0003735">
    <property type="term" value="F:structural constituent of ribosome"/>
    <property type="evidence" value="ECO:0007669"/>
    <property type="project" value="InterPro"/>
</dbReference>
<dbReference type="InterPro" id="IPR012340">
    <property type="entry name" value="NA-bd_OB-fold"/>
</dbReference>
<protein>
    <recommendedName>
        <fullName evidence="4">50S ribosomal protein L2</fullName>
    </recommendedName>
</protein>
<dbReference type="InterPro" id="IPR008991">
    <property type="entry name" value="Translation_prot_SH3-like_sf"/>
</dbReference>
<dbReference type="Pfam" id="PF03947">
    <property type="entry name" value="Ribosomal_L2_C"/>
    <property type="match status" value="1"/>
</dbReference>
<evidence type="ECO:0000256" key="3">
    <source>
        <dbReference type="ARBA" id="ARBA00023274"/>
    </source>
</evidence>
<name>A0A1F5Z6J2_9BACT</name>
<feature type="compositionally biased region" description="Basic residues" evidence="5">
    <location>
        <begin position="234"/>
        <end position="256"/>
    </location>
</feature>
<dbReference type="FunFam" id="2.30.30.30:FF:000001">
    <property type="entry name" value="50S ribosomal protein L2"/>
    <property type="match status" value="1"/>
</dbReference>
<evidence type="ECO:0000256" key="5">
    <source>
        <dbReference type="SAM" id="MobiDB-lite"/>
    </source>
</evidence>
<dbReference type="Gene3D" id="4.10.950.10">
    <property type="entry name" value="Ribosomal protein L2, domain 3"/>
    <property type="match status" value="1"/>
</dbReference>
<dbReference type="Gene3D" id="2.30.30.30">
    <property type="match status" value="1"/>
</dbReference>
<dbReference type="PANTHER" id="PTHR13691">
    <property type="entry name" value="RIBOSOMAL PROTEIN L2"/>
    <property type="match status" value="1"/>
</dbReference>
<evidence type="ECO:0000313" key="9">
    <source>
        <dbReference type="Proteomes" id="UP000177354"/>
    </source>
</evidence>
<dbReference type="InterPro" id="IPR014726">
    <property type="entry name" value="Ribosomal_uL2_dom3"/>
</dbReference>
<feature type="domain" description="Large ribosomal subunit protein uL2 RNA-binding" evidence="7">
    <location>
        <begin position="22"/>
        <end position="98"/>
    </location>
</feature>
<evidence type="ECO:0000313" key="8">
    <source>
        <dbReference type="EMBL" id="OGG08050.1"/>
    </source>
</evidence>
<dbReference type="GO" id="GO:0015934">
    <property type="term" value="C:large ribosomal subunit"/>
    <property type="evidence" value="ECO:0007669"/>
    <property type="project" value="InterPro"/>
</dbReference>
<feature type="domain" description="Large ribosomal subunit protein uL2 C-terminal" evidence="6">
    <location>
        <begin position="104"/>
        <end position="233"/>
    </location>
</feature>
<gene>
    <name evidence="8" type="ORF">A2777_01540</name>
</gene>
<dbReference type="InterPro" id="IPR022669">
    <property type="entry name" value="Ribosomal_uL2_C"/>
</dbReference>
<dbReference type="GO" id="GO:0002181">
    <property type="term" value="P:cytoplasmic translation"/>
    <property type="evidence" value="ECO:0007669"/>
    <property type="project" value="TreeGrafter"/>
</dbReference>
<comment type="caution">
    <text evidence="8">The sequence shown here is derived from an EMBL/GenBank/DDBJ whole genome shotgun (WGS) entry which is preliminary data.</text>
</comment>